<dbReference type="RefSeq" id="WP_344117848.1">
    <property type="nucleotide sequence ID" value="NZ_BAAABW010000013.1"/>
</dbReference>
<dbReference type="EMBL" id="BAAABW010000013">
    <property type="protein sequence ID" value="GAA0347534.1"/>
    <property type="molecule type" value="Genomic_DNA"/>
</dbReference>
<sequence length="147" mass="16145">MNHRDFPAGSGSTTPVTRWLVTPADETADHRGSQQVGRADLDELREAADTARRWDSKYDGGNREALPRADGDVQLGCYVPAAITMQPHARLRVRGLDMAQGVFERAKGHASSFESKTDPTAVLLQPSECSHSHEGGQSTSMDRERRE</sequence>
<evidence type="ECO:0000313" key="3">
    <source>
        <dbReference type="Proteomes" id="UP001500063"/>
    </source>
</evidence>
<accession>A0ABN0WV84</accession>
<feature type="region of interest" description="Disordered" evidence="1">
    <location>
        <begin position="105"/>
        <end position="147"/>
    </location>
</feature>
<dbReference type="Proteomes" id="UP001500063">
    <property type="component" value="Unassembled WGS sequence"/>
</dbReference>
<organism evidence="2 3">
    <name type="scientific">Streptomyces blastmyceticus</name>
    <dbReference type="NCBI Taxonomy" id="68180"/>
    <lineage>
        <taxon>Bacteria</taxon>
        <taxon>Bacillati</taxon>
        <taxon>Actinomycetota</taxon>
        <taxon>Actinomycetes</taxon>
        <taxon>Kitasatosporales</taxon>
        <taxon>Streptomycetaceae</taxon>
        <taxon>Streptomyces</taxon>
    </lineage>
</organism>
<evidence type="ECO:0000313" key="2">
    <source>
        <dbReference type="EMBL" id="GAA0347534.1"/>
    </source>
</evidence>
<gene>
    <name evidence="2" type="ORF">GCM10010319_25170</name>
</gene>
<protein>
    <submittedName>
        <fullName evidence="2">Uncharacterized protein</fullName>
    </submittedName>
</protein>
<proteinExistence type="predicted"/>
<name>A0ABN0WV84_9ACTN</name>
<evidence type="ECO:0000256" key="1">
    <source>
        <dbReference type="SAM" id="MobiDB-lite"/>
    </source>
</evidence>
<reference evidence="2 3" key="1">
    <citation type="journal article" date="2019" name="Int. J. Syst. Evol. Microbiol.">
        <title>The Global Catalogue of Microorganisms (GCM) 10K type strain sequencing project: providing services to taxonomists for standard genome sequencing and annotation.</title>
        <authorList>
            <consortium name="The Broad Institute Genomics Platform"/>
            <consortium name="The Broad Institute Genome Sequencing Center for Infectious Disease"/>
            <person name="Wu L."/>
            <person name="Ma J."/>
        </authorList>
    </citation>
    <scope>NUCLEOTIDE SEQUENCE [LARGE SCALE GENOMIC DNA]</scope>
    <source>
        <strain evidence="2 3">JCM 4565</strain>
    </source>
</reference>
<comment type="caution">
    <text evidence="2">The sequence shown here is derived from an EMBL/GenBank/DDBJ whole genome shotgun (WGS) entry which is preliminary data.</text>
</comment>
<keyword evidence="3" id="KW-1185">Reference proteome</keyword>